<evidence type="ECO:0000313" key="3">
    <source>
        <dbReference type="Proteomes" id="UP000284057"/>
    </source>
</evidence>
<dbReference type="Proteomes" id="UP000284057">
    <property type="component" value="Unassembled WGS sequence"/>
</dbReference>
<dbReference type="EMBL" id="QUAL01000030">
    <property type="protein sequence ID" value="RIQ34789.1"/>
    <property type="molecule type" value="Genomic_DNA"/>
</dbReference>
<evidence type="ECO:0000256" key="1">
    <source>
        <dbReference type="SAM" id="Phobius"/>
    </source>
</evidence>
<feature type="transmembrane region" description="Helical" evidence="1">
    <location>
        <begin position="72"/>
        <end position="91"/>
    </location>
</feature>
<protein>
    <recommendedName>
        <fullName evidence="4">Helix-hairpin-helix domain-containing protein</fullName>
    </recommendedName>
</protein>
<evidence type="ECO:0008006" key="4">
    <source>
        <dbReference type="Google" id="ProtNLM"/>
    </source>
</evidence>
<dbReference type="SUPFAM" id="SSF47781">
    <property type="entry name" value="RuvA domain 2-like"/>
    <property type="match status" value="1"/>
</dbReference>
<keyword evidence="1" id="KW-0812">Transmembrane</keyword>
<organism evidence="2 3">
    <name type="scientific">Jiangella rhizosphaerae</name>
    <dbReference type="NCBI Taxonomy" id="2293569"/>
    <lineage>
        <taxon>Bacteria</taxon>
        <taxon>Bacillati</taxon>
        <taxon>Actinomycetota</taxon>
        <taxon>Actinomycetes</taxon>
        <taxon>Jiangellales</taxon>
        <taxon>Jiangellaceae</taxon>
        <taxon>Jiangella</taxon>
    </lineage>
</organism>
<reference evidence="2 3" key="1">
    <citation type="submission" date="2018-09" db="EMBL/GenBank/DDBJ databases">
        <title>Isolation, diversity and antifungal activity of actinobacteria from wheat.</title>
        <authorList>
            <person name="Han C."/>
        </authorList>
    </citation>
    <scope>NUCLEOTIDE SEQUENCE [LARGE SCALE GENOMIC DNA]</scope>
    <source>
        <strain evidence="2 3">NEAU-YY265</strain>
    </source>
</reference>
<gene>
    <name evidence="2" type="ORF">DY240_03460</name>
</gene>
<comment type="caution">
    <text evidence="2">The sequence shown here is derived from an EMBL/GenBank/DDBJ whole genome shotgun (WGS) entry which is preliminary data.</text>
</comment>
<keyword evidence="3" id="KW-1185">Reference proteome</keyword>
<dbReference type="InterPro" id="IPR010994">
    <property type="entry name" value="RuvA_2-like"/>
</dbReference>
<feature type="transmembrane region" description="Helical" evidence="1">
    <location>
        <begin position="45"/>
        <end position="66"/>
    </location>
</feature>
<dbReference type="AlphaFoldDB" id="A0A418KVH1"/>
<name>A0A418KVH1_9ACTN</name>
<evidence type="ECO:0000313" key="2">
    <source>
        <dbReference type="EMBL" id="RIQ34789.1"/>
    </source>
</evidence>
<proteinExistence type="predicted"/>
<keyword evidence="1" id="KW-0472">Membrane</keyword>
<accession>A0A418KVH1</accession>
<keyword evidence="1" id="KW-1133">Transmembrane helix</keyword>
<sequence length="236" mass="24891">MQKQSAGRAVARVIGHGLWILIPILSLSILSWLPATQAWWRSRSAGWAITAVVLALACAGIVVGMVGDADGAGWGLLLIGTMVGGVVAAALGRSVVFGSRPAVQPRPAAAPAPPTSAHRIAADPAVQAVLERRERRTRAREIATHDLPMAYELAIGRPDLPRTFDDGGLVDLNNTSADGLATALGWPRETAEAFVVARDLRGGYASWDELGALSGLETPLVERDAERLILLPHRPA</sequence>
<feature type="transmembrane region" description="Helical" evidence="1">
    <location>
        <begin position="13"/>
        <end position="33"/>
    </location>
</feature>